<dbReference type="AlphaFoldDB" id="A0A392V9A9"/>
<evidence type="ECO:0000313" key="1">
    <source>
        <dbReference type="EMBL" id="MCI84013.1"/>
    </source>
</evidence>
<name>A0A392V9A9_9FABA</name>
<reference evidence="1 2" key="1">
    <citation type="journal article" date="2018" name="Front. Plant Sci.">
        <title>Red Clover (Trifolium pratense) and Zigzag Clover (T. medium) - A Picture of Genomic Similarities and Differences.</title>
        <authorList>
            <person name="Dluhosova J."/>
            <person name="Istvanek J."/>
            <person name="Nedelnik J."/>
            <person name="Repkova J."/>
        </authorList>
    </citation>
    <scope>NUCLEOTIDE SEQUENCE [LARGE SCALE GENOMIC DNA]</scope>
    <source>
        <strain evidence="2">cv. 10/8</strain>
        <tissue evidence="1">Leaf</tissue>
    </source>
</reference>
<comment type="caution">
    <text evidence="1">The sequence shown here is derived from an EMBL/GenBank/DDBJ whole genome shotgun (WGS) entry which is preliminary data.</text>
</comment>
<dbReference type="EMBL" id="LXQA011080745">
    <property type="protein sequence ID" value="MCI84013.1"/>
    <property type="molecule type" value="Genomic_DNA"/>
</dbReference>
<proteinExistence type="predicted"/>
<feature type="non-terminal residue" evidence="1">
    <location>
        <position position="1"/>
    </location>
</feature>
<sequence length="34" mass="3498">PGDRPQFGEGAWAGDDDDVDAAAADAFEEDDASD</sequence>
<organism evidence="1 2">
    <name type="scientific">Trifolium medium</name>
    <dbReference type="NCBI Taxonomy" id="97028"/>
    <lineage>
        <taxon>Eukaryota</taxon>
        <taxon>Viridiplantae</taxon>
        <taxon>Streptophyta</taxon>
        <taxon>Embryophyta</taxon>
        <taxon>Tracheophyta</taxon>
        <taxon>Spermatophyta</taxon>
        <taxon>Magnoliopsida</taxon>
        <taxon>eudicotyledons</taxon>
        <taxon>Gunneridae</taxon>
        <taxon>Pentapetalae</taxon>
        <taxon>rosids</taxon>
        <taxon>fabids</taxon>
        <taxon>Fabales</taxon>
        <taxon>Fabaceae</taxon>
        <taxon>Papilionoideae</taxon>
        <taxon>50 kb inversion clade</taxon>
        <taxon>NPAAA clade</taxon>
        <taxon>Hologalegina</taxon>
        <taxon>IRL clade</taxon>
        <taxon>Trifolieae</taxon>
        <taxon>Trifolium</taxon>
    </lineage>
</organism>
<evidence type="ECO:0000313" key="2">
    <source>
        <dbReference type="Proteomes" id="UP000265520"/>
    </source>
</evidence>
<protein>
    <submittedName>
        <fullName evidence="1">Uncharacterized protein</fullName>
    </submittedName>
</protein>
<accession>A0A392V9A9</accession>
<keyword evidence="2" id="KW-1185">Reference proteome</keyword>
<dbReference type="Proteomes" id="UP000265520">
    <property type="component" value="Unassembled WGS sequence"/>
</dbReference>